<evidence type="ECO:0000313" key="1">
    <source>
        <dbReference type="EMBL" id="ALY10598.1"/>
    </source>
</evidence>
<sequence length="177" mass="19965">MSTDTPTISETDRLIGAGQRLHINAAGGNSADHGFHDDWPHRNTSADISGESETYKANLRRAITEKLALIHEEISEALGEIRSGRDPLEIYYSTTIKLKDDSGKTVSEETVYYDKQSYDADGKPLCKPEGFLVELADANIRINDLVYLVDGEDKYVEADRTKRHYNTTRPYKHGRKF</sequence>
<evidence type="ECO:0000313" key="2">
    <source>
        <dbReference type="Proteomes" id="UP000224284"/>
    </source>
</evidence>
<keyword evidence="2" id="KW-1185">Reference proteome</keyword>
<accession>A0A0U4IJ97</accession>
<dbReference type="EMBL" id="KU160669">
    <property type="protein sequence ID" value="ALY10598.1"/>
    <property type="molecule type" value="Genomic_DNA"/>
</dbReference>
<gene>
    <name evidence="1" type="primary">63</name>
    <name evidence="1" type="ORF">TANK_63</name>
</gene>
<name>A0A0U4IJ97_9CAUD</name>
<dbReference type="GeneID" id="40079978"/>
<protein>
    <submittedName>
        <fullName evidence="1">MazG</fullName>
    </submittedName>
</protein>
<dbReference type="OrthoDB" id="21611at10239"/>
<dbReference type="RefSeq" id="YP_009604088.1">
    <property type="nucleotide sequence ID" value="NC_041961.1"/>
</dbReference>
<dbReference type="Proteomes" id="UP000224284">
    <property type="component" value="Segment"/>
</dbReference>
<dbReference type="KEGG" id="vg:40079978"/>
<proteinExistence type="predicted"/>
<reference evidence="1 2" key="1">
    <citation type="submission" date="2015-11" db="EMBL/GenBank/DDBJ databases">
        <authorList>
            <person name="Menninger J.E."/>
            <person name="Lamey M.E."/>
            <person name="Lindemann J.M."/>
            <person name="Martynyuk T."/>
            <person name="Mele F.E."/>
            <person name="Nabua C.T."/>
            <person name="Napoli C.K."/>
            <person name="Santiago L.M."/>
            <person name="Sweetman A.T."/>
            <person name="Weinstein J.L."/>
            <person name="Barrett N.A."/>
            <person name="Buerkert T.R."/>
            <person name="Cautela J.A."/>
            <person name="Egan M.S."/>
            <person name="Erb J.E."/>
            <person name="Garrigan K.E."/>
            <person name="Hagan D.J."/>
            <person name="Hartwell M.C."/>
            <person name="Hyduchak K.M."/>
            <person name="Jacob A.E."/>
            <person name="DeNigris D.M."/>
            <person name="London S.C."/>
            <person name="King-Smith C."/>
            <person name="Lee-Soety J.Y."/>
            <person name="Bradley K.W."/>
            <person name="Asai D.J."/>
            <person name="Bowman C.A."/>
            <person name="Russell D.A."/>
            <person name="Pope W.H."/>
            <person name="Jacobs-Sera D."/>
            <person name="Hendrix R.W."/>
            <person name="Hatfull G.F."/>
        </authorList>
    </citation>
    <scope>NUCLEOTIDE SEQUENCE [LARGE SCALE GENOMIC DNA]</scope>
</reference>
<organism evidence="1 2">
    <name type="scientific">Arthrobacter phage Tank</name>
    <dbReference type="NCBI Taxonomy" id="1772319"/>
    <lineage>
        <taxon>Viruses</taxon>
        <taxon>Duplodnaviria</taxon>
        <taxon>Heunggongvirae</taxon>
        <taxon>Uroviricota</taxon>
        <taxon>Caudoviricetes</taxon>
        <taxon>Tankvirus</taxon>
        <taxon>Tankvirus tank</taxon>
    </lineage>
</organism>